<organism evidence="12">
    <name type="scientific">Fagus sylvatica</name>
    <name type="common">Beechnut</name>
    <dbReference type="NCBI Taxonomy" id="28930"/>
    <lineage>
        <taxon>Eukaryota</taxon>
        <taxon>Viridiplantae</taxon>
        <taxon>Streptophyta</taxon>
        <taxon>Embryophyta</taxon>
        <taxon>Tracheophyta</taxon>
        <taxon>Spermatophyta</taxon>
        <taxon>Magnoliopsida</taxon>
        <taxon>eudicotyledons</taxon>
        <taxon>Gunneridae</taxon>
        <taxon>Pentapetalae</taxon>
        <taxon>rosids</taxon>
        <taxon>fabids</taxon>
        <taxon>Fagales</taxon>
        <taxon>Fagaceae</taxon>
        <taxon>Fagus</taxon>
    </lineage>
</organism>
<keyword evidence="7" id="KW-0695">RNA-directed DNA polymerase</keyword>
<dbReference type="InterPro" id="IPR000477">
    <property type="entry name" value="RT_dom"/>
</dbReference>
<evidence type="ECO:0000256" key="1">
    <source>
        <dbReference type="ARBA" id="ARBA00012493"/>
    </source>
</evidence>
<dbReference type="InterPro" id="IPR012337">
    <property type="entry name" value="RNaseH-like_sf"/>
</dbReference>
<dbReference type="InterPro" id="IPR041373">
    <property type="entry name" value="RT_RNaseH"/>
</dbReference>
<protein>
    <recommendedName>
        <fullName evidence="1">RNA-directed DNA polymerase</fullName>
        <ecNumber evidence="1">2.7.7.49</ecNumber>
    </recommendedName>
</protein>
<feature type="region of interest" description="Disordered" evidence="9">
    <location>
        <begin position="1781"/>
        <end position="1800"/>
    </location>
</feature>
<proteinExistence type="predicted"/>
<dbReference type="EMBL" id="OIVN01004398">
    <property type="protein sequence ID" value="SPD17114.1"/>
    <property type="molecule type" value="Genomic_DNA"/>
</dbReference>
<dbReference type="GO" id="GO:0003676">
    <property type="term" value="F:nucleic acid binding"/>
    <property type="evidence" value="ECO:0007669"/>
    <property type="project" value="InterPro"/>
</dbReference>
<dbReference type="Pfam" id="PF03732">
    <property type="entry name" value="Retrotrans_gag"/>
    <property type="match status" value="1"/>
</dbReference>
<feature type="region of interest" description="Disordered" evidence="9">
    <location>
        <begin position="862"/>
        <end position="887"/>
    </location>
</feature>
<dbReference type="InterPro" id="IPR001584">
    <property type="entry name" value="Integrase_cat-core"/>
</dbReference>
<keyword evidence="4" id="KW-0540">Nuclease</keyword>
<dbReference type="EC" id="2.7.7.49" evidence="1"/>
<evidence type="ECO:0000256" key="4">
    <source>
        <dbReference type="ARBA" id="ARBA00022722"/>
    </source>
</evidence>
<dbReference type="PANTHER" id="PTHR37984">
    <property type="entry name" value="PROTEIN CBG26694"/>
    <property type="match status" value="1"/>
</dbReference>
<dbReference type="Gene3D" id="3.30.420.10">
    <property type="entry name" value="Ribonuclease H-like superfamily/Ribonuclease H"/>
    <property type="match status" value="2"/>
</dbReference>
<dbReference type="SUPFAM" id="SSF56672">
    <property type="entry name" value="DNA/RNA polymerases"/>
    <property type="match status" value="1"/>
</dbReference>
<dbReference type="InterPro" id="IPR043502">
    <property type="entry name" value="DNA/RNA_pol_sf"/>
</dbReference>
<feature type="compositionally biased region" description="Polar residues" evidence="9">
    <location>
        <begin position="1338"/>
        <end position="1355"/>
    </location>
</feature>
<keyword evidence="3" id="KW-0548">Nucleotidyltransferase</keyword>
<dbReference type="SUPFAM" id="SSF50630">
    <property type="entry name" value="Acid proteases"/>
    <property type="match status" value="1"/>
</dbReference>
<sequence length="2260" mass="258929">MRGPAIILPRPRSKGKCRLLQPAFKTWQEKHPAKTRSCGRPSGRGHQPPMTTTFPLHRKKTGRTTKKLTAAKSPAAGKTRRRKLHPEIGTGQRAQEAPPLPTDRRQLKLHDHLSRQLNHLARSSKDPDDKTACLEEELREMRKQMGDMKNNLKAKAARNLDNLVHRADSPFIPSIANFPIPSRFKLPLLENFNGTKDPFDYLEAFKTIMQLQAVPEEIMCRAFPIGLRGSARVWFNKLESESIGSFVHLSRAFIDHFIGSQRRGRPPTHLLNVKQMEGESLRAYVHRFNEEAMKINRPKEDVTVTAFMAGLRKGDFLYDLCKDPPETLSELMYEVQKHMNAEDALEAMDNPPPKRRKDIEDHKTILHSDGQKYVSRPTNTRSAKPPTQKEQTENNRPGPIGEIRTIVGRPASGGTSRASRKAYARQTSNDRQRKLSRYTLPSSLSTDEARQRQAATHGRTTRRIHRRQAVTSTYHLLLKFPTEHGIGEVRGDQVTARECYLASLGSEGQNQTMTIEERKITVKPSEELNMVKLEDEHPERTTRIGADLSPRMKESLIQFLKNNKDLSRNEESSLLERNNAIMEEVDKLLTANFIKEVFYLDWLANVVMVKKNTGKWRMCVDFTDPNKACPKDSFPLPRIDQLIDSTAGHKILTFMDAFSGYNQIVMDESDQEKTSFITSRGLFCYKVMPFGLKNAGATYQRLMNRMFHDQIGRNVEVYVDDMLVKSKEEDDHLEDLRETFETLRKYQMKLNPSKCAFGVYSGKFLGFMVSQRGIEANPDKIKAILEMQPPKTTKEIQRLTGRVATLNRFVSRSTDKCLPFFKTLKKAFTWTNECQQAFEELKSRQFDTHSRRRWTTTTRLLHKSSAQRSRGKISTHGVLRPQPSHIRGEREKGNPFIWYQSYIRAMVETRASQIAVLEKNMERFQKQVDDHTGSIEGLHLKVDGLEAGVAEIRAMMQEVMKRLPVVEQPAVQPRQEEQSPNQVQANLGEQIPIAPREAHGVPLGDEVRNAMPMRPLNQDFRVRANQPQVGMQTGEFFENGQNGPILGEFGDPIEERRNVRNNARFMPPFQGHFDASYEEPWLGRRQGRQQGQQGQQAQFEPHAALQDMECILVTRGRTNGYQGAHHRDPYWQEQDGPPWNQGRARDPRPMKLDFPRFKGGDPTAWVYRALQYFHYYQVLEPEKVMHASYHLDEEALVWFQDCEHELHGWNDFVRAIQIRFGPASYDDPMELLTKLKQTHSIAAYKSQFELTSNRVRDLSDMHKLSCFMSGMKDEIRLAVKMQGPRNLGEAYALAKIQEEYLTTVKRSTRPTYEPSRDSWVQSQAQQGATRVEIKSGDSKQFSARPSMQVQRLTPMQMSERRKKGLCYNCDERWSSDHMCKDRKLYLTEEVEDEEAELVEIREEEVEAELEEAKAEITLCALLGSTSPSTMRVIAIVNGQMTVVLLDIGSTHNFMDETLAKTLKLPIDGERNFGVRVANDQVIRTLGECKEVKFKMQGLHLKLTFNLLELGGYGIVLGTQWLSTLGMINWDFKNLMMGFMHEGNKVWLQGLKEKPNLIQGSKDFKGKATMKGLLFQIMPCELASIQEEIGAPIRELVEEFPQVLEEPEGLPPKRNHEDQILLKHETSKLAGLLQPLGIPPRPWLSSSMDFVEGLLTSSKKKVFKLHGSSCSSSKKTTHTLWARRESVCFREREKGNPFMEKLAFALVTAARKLRPYFQAHIVIVLTNHPLRKAMNKPDAAGRLIQWSVELSEFDIDYRSRSAIKAQALADFIVEFTNKDDEPVETEENKAPRWTVHTDGSSTKNAGRVRIIIRSPEGDVIKRAIRLQYTTTNNKAEYGGTVSRGECYNISTLSGTKMSRFHEVKLTRIPREQNTAADQLARSVSSSEPNEELEVVRHSSLQTIEVNPVETKTSWMTPIISYLERGTLPDNRHDARRIKVRASRFTILQGTLYKKGFSLPYLRCLTPAEAEYVLREIHEGICGNHSGTQSLAKKVVRAGYYWPSIQADADLLVRHYDKCQRFANLHHSPSEELTPMTSPWPFAQWGLDIMGPLPIGRHQLRFVAVICRFGIPRVLVSDNGKQFDNPKFRQFSEELGIHNHYSSPGHPQANGQVEVTNRSLLKLIKTRLEGAKGVWLEELPSILWAYRTTARIPTGETPFLDDFRDQSSLREQAMGRMKRYQEKMTRHHNAKVKARRFEIGDLVLRKVTPATKDPTQGKLGPNWEGPYRVIEIHRRGTYHLENMDGGRLPHPWNIEHLKKYYP</sequence>
<dbReference type="InterPro" id="IPR045358">
    <property type="entry name" value="Ty3_capsid"/>
</dbReference>
<gene>
    <name evidence="12" type="ORF">FSB_LOCUS44996</name>
</gene>
<reference evidence="12" key="1">
    <citation type="submission" date="2018-02" db="EMBL/GenBank/DDBJ databases">
        <authorList>
            <person name="Cohen D.B."/>
            <person name="Kent A.D."/>
        </authorList>
    </citation>
    <scope>NUCLEOTIDE SEQUENCE</scope>
</reference>
<dbReference type="Pfam" id="PF17921">
    <property type="entry name" value="Integrase_H2C2"/>
    <property type="match status" value="1"/>
</dbReference>
<evidence type="ECO:0000256" key="6">
    <source>
        <dbReference type="ARBA" id="ARBA00022801"/>
    </source>
</evidence>
<evidence type="ECO:0000259" key="10">
    <source>
        <dbReference type="PROSITE" id="PS50878"/>
    </source>
</evidence>
<name>A0A2N9HZD8_FAGSY</name>
<feature type="coiled-coil region" evidence="8">
    <location>
        <begin position="131"/>
        <end position="158"/>
    </location>
</feature>
<dbReference type="SUPFAM" id="SSF53098">
    <property type="entry name" value="Ribonuclease H-like"/>
    <property type="match status" value="2"/>
</dbReference>
<dbReference type="GO" id="GO:0004519">
    <property type="term" value="F:endonuclease activity"/>
    <property type="evidence" value="ECO:0007669"/>
    <property type="project" value="UniProtKB-KW"/>
</dbReference>
<dbReference type="InterPro" id="IPR036397">
    <property type="entry name" value="RNaseH_sf"/>
</dbReference>
<feature type="compositionally biased region" description="Basic residues" evidence="9">
    <location>
        <begin position="56"/>
        <end position="66"/>
    </location>
</feature>
<dbReference type="PROSITE" id="PS50878">
    <property type="entry name" value="RT_POL"/>
    <property type="match status" value="1"/>
</dbReference>
<dbReference type="InterPro" id="IPR043128">
    <property type="entry name" value="Rev_trsase/Diguanyl_cyclase"/>
</dbReference>
<evidence type="ECO:0000256" key="7">
    <source>
        <dbReference type="ARBA" id="ARBA00022918"/>
    </source>
</evidence>
<dbReference type="GO" id="GO:0003964">
    <property type="term" value="F:RNA-directed DNA polymerase activity"/>
    <property type="evidence" value="ECO:0007669"/>
    <property type="project" value="UniProtKB-KW"/>
</dbReference>
<dbReference type="Gene3D" id="2.40.70.10">
    <property type="entry name" value="Acid Proteases"/>
    <property type="match status" value="1"/>
</dbReference>
<dbReference type="InterPro" id="IPR041588">
    <property type="entry name" value="Integrase_H2C2"/>
</dbReference>
<keyword evidence="6" id="KW-0378">Hydrolase</keyword>
<dbReference type="InterPro" id="IPR050951">
    <property type="entry name" value="Retrovirus_Pol_polyprotein"/>
</dbReference>
<feature type="domain" description="Reverse transcriptase" evidence="10">
    <location>
        <begin position="590"/>
        <end position="769"/>
    </location>
</feature>
<evidence type="ECO:0000256" key="9">
    <source>
        <dbReference type="SAM" id="MobiDB-lite"/>
    </source>
</evidence>
<dbReference type="GO" id="GO:0016787">
    <property type="term" value="F:hydrolase activity"/>
    <property type="evidence" value="ECO:0007669"/>
    <property type="project" value="UniProtKB-KW"/>
</dbReference>
<accession>A0A2N9HZD8</accession>
<evidence type="ECO:0000313" key="12">
    <source>
        <dbReference type="EMBL" id="SPD17114.1"/>
    </source>
</evidence>
<feature type="domain" description="Integrase catalytic" evidence="11">
    <location>
        <begin position="2068"/>
        <end position="2164"/>
    </location>
</feature>
<feature type="region of interest" description="Disordered" evidence="9">
    <location>
        <begin position="364"/>
        <end position="463"/>
    </location>
</feature>
<keyword evidence="2" id="KW-0808">Transferase</keyword>
<dbReference type="Gene3D" id="3.30.70.270">
    <property type="match status" value="2"/>
</dbReference>
<dbReference type="PANTHER" id="PTHR37984:SF5">
    <property type="entry name" value="PROTEIN NYNRIN-LIKE"/>
    <property type="match status" value="1"/>
</dbReference>
<dbReference type="InterPro" id="IPR021109">
    <property type="entry name" value="Peptidase_aspartic_dom_sf"/>
</dbReference>
<dbReference type="Pfam" id="PF17917">
    <property type="entry name" value="RT_RNaseH"/>
    <property type="match status" value="1"/>
</dbReference>
<evidence type="ECO:0000259" key="11">
    <source>
        <dbReference type="PROSITE" id="PS50994"/>
    </source>
</evidence>
<dbReference type="Pfam" id="PF00078">
    <property type="entry name" value="RVT_1"/>
    <property type="match status" value="1"/>
</dbReference>
<dbReference type="CDD" id="cd00303">
    <property type="entry name" value="retropepsin_like"/>
    <property type="match status" value="1"/>
</dbReference>
<dbReference type="Gene3D" id="1.10.340.70">
    <property type="match status" value="1"/>
</dbReference>
<evidence type="ECO:0000256" key="2">
    <source>
        <dbReference type="ARBA" id="ARBA00022679"/>
    </source>
</evidence>
<keyword evidence="5" id="KW-0255">Endonuclease</keyword>
<dbReference type="GO" id="GO:0015074">
    <property type="term" value="P:DNA integration"/>
    <property type="evidence" value="ECO:0007669"/>
    <property type="project" value="InterPro"/>
</dbReference>
<dbReference type="PROSITE" id="PS50994">
    <property type="entry name" value="INTEGRASE"/>
    <property type="match status" value="1"/>
</dbReference>
<dbReference type="Pfam" id="PF19259">
    <property type="entry name" value="Ty3_capsid"/>
    <property type="match status" value="1"/>
</dbReference>
<feature type="coiled-coil region" evidence="8">
    <location>
        <begin position="1383"/>
        <end position="1415"/>
    </location>
</feature>
<evidence type="ECO:0000256" key="3">
    <source>
        <dbReference type="ARBA" id="ARBA00022695"/>
    </source>
</evidence>
<dbReference type="CDD" id="cd01647">
    <property type="entry name" value="RT_LTR"/>
    <property type="match status" value="1"/>
</dbReference>
<dbReference type="InterPro" id="IPR005162">
    <property type="entry name" value="Retrotrans_gag_dom"/>
</dbReference>
<evidence type="ECO:0000256" key="8">
    <source>
        <dbReference type="SAM" id="Coils"/>
    </source>
</evidence>
<feature type="region of interest" description="Disordered" evidence="9">
    <location>
        <begin position="28"/>
        <end position="101"/>
    </location>
</feature>
<feature type="region of interest" description="Disordered" evidence="9">
    <location>
        <begin position="1331"/>
        <end position="1355"/>
    </location>
</feature>
<keyword evidence="8" id="KW-0175">Coiled coil</keyword>
<dbReference type="Pfam" id="PF08284">
    <property type="entry name" value="RVP_2"/>
    <property type="match status" value="1"/>
</dbReference>
<evidence type="ECO:0000256" key="5">
    <source>
        <dbReference type="ARBA" id="ARBA00022759"/>
    </source>
</evidence>
<dbReference type="Gene3D" id="3.10.10.10">
    <property type="entry name" value="HIV Type 1 Reverse Transcriptase, subunit A, domain 1"/>
    <property type="match status" value="1"/>
</dbReference>